<comment type="caution">
    <text evidence="2">The sequence shown here is derived from an EMBL/GenBank/DDBJ whole genome shotgun (WGS) entry which is preliminary data.</text>
</comment>
<keyword evidence="3" id="KW-1185">Reference proteome</keyword>
<protein>
    <submittedName>
        <fullName evidence="2">BTB/POZ domain-containing adapter for CUL3-mediated RhoA degradation protein 3</fullName>
    </submittedName>
</protein>
<feature type="region of interest" description="Disordered" evidence="1">
    <location>
        <begin position="128"/>
        <end position="149"/>
    </location>
</feature>
<evidence type="ECO:0000256" key="1">
    <source>
        <dbReference type="SAM" id="MobiDB-lite"/>
    </source>
</evidence>
<feature type="compositionally biased region" description="Basic and acidic residues" evidence="1">
    <location>
        <begin position="363"/>
        <end position="373"/>
    </location>
</feature>
<feature type="region of interest" description="Disordered" evidence="1">
    <location>
        <begin position="359"/>
        <end position="403"/>
    </location>
</feature>
<gene>
    <name evidence="2" type="ORF">J0S82_020280</name>
</gene>
<dbReference type="PANTHER" id="PTHR11145">
    <property type="entry name" value="BTB/POZ DOMAIN-CONTAINING ADAPTER FOR CUL3-MEDIATED RHOA DEGRADATION PROTEIN FAMILY MEMBER"/>
    <property type="match status" value="1"/>
</dbReference>
<dbReference type="EMBL" id="JAGFMF010012008">
    <property type="protein sequence ID" value="KAG8508687.1"/>
    <property type="molecule type" value="Genomic_DNA"/>
</dbReference>
<dbReference type="PANTHER" id="PTHR11145:SF14">
    <property type="entry name" value="BTB_POZ DOMAIN-CONTAINING ADAPTER FOR CUL3-MEDIATED RHOA DEGRADATION PROTEIN 3"/>
    <property type="match status" value="1"/>
</dbReference>
<dbReference type="Proteomes" id="UP000700334">
    <property type="component" value="Unassembled WGS sequence"/>
</dbReference>
<dbReference type="GO" id="GO:0043161">
    <property type="term" value="P:proteasome-mediated ubiquitin-dependent protein catabolic process"/>
    <property type="evidence" value="ECO:0007669"/>
    <property type="project" value="TreeGrafter"/>
</dbReference>
<dbReference type="OrthoDB" id="2333377at2759"/>
<organism evidence="2 3">
    <name type="scientific">Galemys pyrenaicus</name>
    <name type="common">Iberian desman</name>
    <name type="synonym">Pyrenean desman</name>
    <dbReference type="NCBI Taxonomy" id="202257"/>
    <lineage>
        <taxon>Eukaryota</taxon>
        <taxon>Metazoa</taxon>
        <taxon>Chordata</taxon>
        <taxon>Craniata</taxon>
        <taxon>Vertebrata</taxon>
        <taxon>Euteleostomi</taxon>
        <taxon>Mammalia</taxon>
        <taxon>Eutheria</taxon>
        <taxon>Laurasiatheria</taxon>
        <taxon>Eulipotyphla</taxon>
        <taxon>Talpidae</taxon>
        <taxon>Galemys</taxon>
    </lineage>
</organism>
<feature type="region of interest" description="Disordered" evidence="1">
    <location>
        <begin position="425"/>
        <end position="470"/>
    </location>
</feature>
<dbReference type="InterPro" id="IPR045068">
    <property type="entry name" value="BACURD1-3"/>
</dbReference>
<proteinExistence type="predicted"/>
<name>A0A8J6DGN1_GALPY</name>
<sequence length="530" mass="57178">NEDTSEPFCKVSLITSPKEEEELVRTSNKPALKLLYNRRNSRYPYSSNSEDNLLKNLELFDQLSLRYNRRILFIKDVTGNESFYANGCKIARVCCVPITCNNGRNETKVEFPETRIYEEIRNILRLEPRDGRGPDNALPEATGGAAGWAPHLDEDVPMEAWSRPFSSSERPQTALPPASRDSATGGHAMSTCSLIHDPPPGGAASLRLAGYGHDFARSPFCDRFCCSSLNGFATCHMEKSPNELRAPERASWHCSGAWLLKGHLLLLWLVFGLVPAGTPCLTVVGGGALPSSIPYCCPLQPPSPLLAQPMPRGAAVLPGIPARTRCTSSADLRAGSLLYTQHQPCVCLPLVFTQEGVAVSEQGHPEQEQRQQPHDPSQGTWPRPSFLPEPQHVGGADSRQKPRTCGLVTGAAEWEGDEDSVLRDAAQKGQDRALGSRAKASPAPLVPAAGRPPSLPLSRSSHLGDSSPHRSLLAPRASTVLLRGHCGTAQHPYTAAQLRLFTQASLSLGLALDSLMGDSAAVSCWPGTGP</sequence>
<dbReference type="GO" id="GO:0016567">
    <property type="term" value="P:protein ubiquitination"/>
    <property type="evidence" value="ECO:0007669"/>
    <property type="project" value="TreeGrafter"/>
</dbReference>
<accession>A0A8J6DGN1</accession>
<dbReference type="AlphaFoldDB" id="A0A8J6DGN1"/>
<dbReference type="GO" id="GO:0035024">
    <property type="term" value="P:negative regulation of Rho protein signal transduction"/>
    <property type="evidence" value="ECO:0007669"/>
    <property type="project" value="TreeGrafter"/>
</dbReference>
<feature type="non-terminal residue" evidence="2">
    <location>
        <position position="530"/>
    </location>
</feature>
<dbReference type="GO" id="GO:0031463">
    <property type="term" value="C:Cul3-RING ubiquitin ligase complex"/>
    <property type="evidence" value="ECO:0007669"/>
    <property type="project" value="TreeGrafter"/>
</dbReference>
<dbReference type="GO" id="GO:0004842">
    <property type="term" value="F:ubiquitin-protein transferase activity"/>
    <property type="evidence" value="ECO:0007669"/>
    <property type="project" value="TreeGrafter"/>
</dbReference>
<evidence type="ECO:0000313" key="2">
    <source>
        <dbReference type="EMBL" id="KAG8508687.1"/>
    </source>
</evidence>
<feature type="region of interest" description="Disordered" evidence="1">
    <location>
        <begin position="162"/>
        <end position="194"/>
    </location>
</feature>
<reference evidence="2" key="1">
    <citation type="journal article" date="2021" name="Evol. Appl.">
        <title>The genome of the Pyrenean desman and the effects of bottlenecks and inbreeding on the genomic landscape of an endangered species.</title>
        <authorList>
            <person name="Escoda L."/>
            <person name="Castresana J."/>
        </authorList>
    </citation>
    <scope>NUCLEOTIDE SEQUENCE</scope>
    <source>
        <strain evidence="2">IBE-C5619</strain>
    </source>
</reference>
<evidence type="ECO:0000313" key="3">
    <source>
        <dbReference type="Proteomes" id="UP000700334"/>
    </source>
</evidence>